<proteinExistence type="predicted"/>
<gene>
    <name evidence="2" type="ORF">N8I77_003634</name>
</gene>
<feature type="compositionally biased region" description="Basic and acidic residues" evidence="1">
    <location>
        <begin position="324"/>
        <end position="335"/>
    </location>
</feature>
<name>A0AAD9SLU9_PHOAM</name>
<evidence type="ECO:0000256" key="1">
    <source>
        <dbReference type="SAM" id="MobiDB-lite"/>
    </source>
</evidence>
<organism evidence="2 3">
    <name type="scientific">Phomopsis amygdali</name>
    <name type="common">Fusicoccum amygdali</name>
    <dbReference type="NCBI Taxonomy" id="1214568"/>
    <lineage>
        <taxon>Eukaryota</taxon>
        <taxon>Fungi</taxon>
        <taxon>Dikarya</taxon>
        <taxon>Ascomycota</taxon>
        <taxon>Pezizomycotina</taxon>
        <taxon>Sordariomycetes</taxon>
        <taxon>Sordariomycetidae</taxon>
        <taxon>Diaporthales</taxon>
        <taxon>Diaporthaceae</taxon>
        <taxon>Diaporthe</taxon>
    </lineage>
</organism>
<comment type="caution">
    <text evidence="2">The sequence shown here is derived from an EMBL/GenBank/DDBJ whole genome shotgun (WGS) entry which is preliminary data.</text>
</comment>
<accession>A0AAD9SLU9</accession>
<feature type="region of interest" description="Disordered" evidence="1">
    <location>
        <begin position="321"/>
        <end position="343"/>
    </location>
</feature>
<dbReference type="Proteomes" id="UP001265746">
    <property type="component" value="Unassembled WGS sequence"/>
</dbReference>
<evidence type="ECO:0000313" key="2">
    <source>
        <dbReference type="EMBL" id="KAK2610182.1"/>
    </source>
</evidence>
<dbReference type="EMBL" id="JAUJFL010000002">
    <property type="protein sequence ID" value="KAK2610182.1"/>
    <property type="molecule type" value="Genomic_DNA"/>
</dbReference>
<dbReference type="AlphaFoldDB" id="A0AAD9SLU9"/>
<reference evidence="2" key="1">
    <citation type="submission" date="2023-06" db="EMBL/GenBank/DDBJ databases">
        <authorList>
            <person name="Noh H."/>
        </authorList>
    </citation>
    <scope>NUCLEOTIDE SEQUENCE</scope>
    <source>
        <strain evidence="2">DUCC20226</strain>
    </source>
</reference>
<keyword evidence="3" id="KW-1185">Reference proteome</keyword>
<protein>
    <submittedName>
        <fullName evidence="2">Uncharacterized protein</fullName>
    </submittedName>
</protein>
<sequence length="343" mass="37769">MEPRLTVGLDEKVFEILSRKLESSTVPISEATGYQIARSFIVRPEAGTSIYVPDLYQCGRIQSYYSTSLIWLTRHTSLKVQDQLQPAHACGTRYAARFPFRSGRNVGTRRSWLHMLQGSLFVAPDEIAALKSALGKRCTEMPPGLEHSTHYRSVQYSLGHVSCVVQGQVSALCGTFPEEPPPSSSPGPVAGPVVSRGFQIQHEVAKTNVRCNVQQTVLKSIREDFWFSPVPINLCCYHKNGPLVKLFKINIIAASRKWEENERNQTALRKLATLLSDLKRAVGSGALDGQACIGLLERYGDPATIQAFLSEDELELAPEGISKGVRDGKKSHGLDKTPGAVLH</sequence>
<evidence type="ECO:0000313" key="3">
    <source>
        <dbReference type="Proteomes" id="UP001265746"/>
    </source>
</evidence>